<evidence type="ECO:0000259" key="1">
    <source>
        <dbReference type="Pfam" id="PF09722"/>
    </source>
</evidence>
<proteinExistence type="predicted"/>
<protein>
    <submittedName>
        <fullName evidence="3">Antitoxin Xre/MbcA/ParS toxin-binding domain-containing protein</fullName>
    </submittedName>
</protein>
<dbReference type="Pfam" id="PF09722">
    <property type="entry name" value="Xre_MbcA_ParS_C"/>
    <property type="match status" value="1"/>
</dbReference>
<dbReference type="InterPro" id="IPR024467">
    <property type="entry name" value="Xre/MbcA/ParS-like_toxin-bd"/>
</dbReference>
<dbReference type="Pfam" id="PF20432">
    <property type="entry name" value="Xre-like-HTH"/>
    <property type="match status" value="1"/>
</dbReference>
<sequence>MSELQAIHEILGGYKVLHDSPKASADAIEMLRLGLPVEAVEAVRLRLDMSKEEISRHVGISRRTLFRLHERDRLKPDESNRLFRLASITAKAEKVFSNQEKAHLWLRRANRALQGQAPIDLLDTDVGTCEVEDVLDRIYFGVYS</sequence>
<comment type="caution">
    <text evidence="3">The sequence shown here is derived from an EMBL/GenBank/DDBJ whole genome shotgun (WGS) entry which is preliminary data.</text>
</comment>
<dbReference type="InterPro" id="IPR046847">
    <property type="entry name" value="Xre-like_HTH"/>
</dbReference>
<dbReference type="Proteomes" id="UP001446205">
    <property type="component" value="Unassembled WGS sequence"/>
</dbReference>
<accession>A0ABU9D463</accession>
<evidence type="ECO:0000259" key="2">
    <source>
        <dbReference type="Pfam" id="PF20432"/>
    </source>
</evidence>
<dbReference type="EMBL" id="JBBPCO010000001">
    <property type="protein sequence ID" value="MEK8088354.1"/>
    <property type="molecule type" value="Genomic_DNA"/>
</dbReference>
<feature type="domain" description="Antitoxin Xre/MbcA/ParS-like toxin-binding" evidence="1">
    <location>
        <begin position="92"/>
        <end position="141"/>
    </location>
</feature>
<evidence type="ECO:0000313" key="3">
    <source>
        <dbReference type="EMBL" id="MEK8088354.1"/>
    </source>
</evidence>
<keyword evidence="4" id="KW-1185">Reference proteome</keyword>
<reference evidence="3 4" key="1">
    <citation type="submission" date="2024-04" db="EMBL/GenBank/DDBJ databases">
        <authorList>
            <person name="Abashina T."/>
            <person name="Shaikin A."/>
        </authorList>
    </citation>
    <scope>NUCLEOTIDE SEQUENCE [LARGE SCALE GENOMIC DNA]</scope>
    <source>
        <strain evidence="3 4">AAFK</strain>
    </source>
</reference>
<dbReference type="RefSeq" id="WP_341369420.1">
    <property type="nucleotide sequence ID" value="NZ_JBBPCO010000001.1"/>
</dbReference>
<evidence type="ECO:0000313" key="4">
    <source>
        <dbReference type="Proteomes" id="UP001446205"/>
    </source>
</evidence>
<dbReference type="InterPro" id="IPR011979">
    <property type="entry name" value="Antitox_Xre"/>
</dbReference>
<gene>
    <name evidence="3" type="ORF">WOB96_01120</name>
</gene>
<feature type="domain" description="Antitoxin Xre-like helix-turn-helix" evidence="2">
    <location>
        <begin position="27"/>
        <end position="86"/>
    </location>
</feature>
<dbReference type="NCBIfam" id="TIGR02293">
    <property type="entry name" value="TAS_TIGR02293"/>
    <property type="match status" value="1"/>
</dbReference>
<name>A0ABU9D463_9PROT</name>
<organism evidence="3 4">
    <name type="scientific">Thermithiobacillus plumbiphilus</name>
    <dbReference type="NCBI Taxonomy" id="1729899"/>
    <lineage>
        <taxon>Bacteria</taxon>
        <taxon>Pseudomonadati</taxon>
        <taxon>Pseudomonadota</taxon>
        <taxon>Acidithiobacillia</taxon>
        <taxon>Acidithiobacillales</taxon>
        <taxon>Thermithiobacillaceae</taxon>
        <taxon>Thermithiobacillus</taxon>
    </lineage>
</organism>